<feature type="compositionally biased region" description="Polar residues" evidence="5">
    <location>
        <begin position="603"/>
        <end position="617"/>
    </location>
</feature>
<name>A0A9E7JQ95_9LILI</name>
<feature type="region of interest" description="Disordered" evidence="5">
    <location>
        <begin position="870"/>
        <end position="900"/>
    </location>
</feature>
<dbReference type="Gene3D" id="3.10.20.90">
    <property type="entry name" value="Phosphatidylinositol 3-kinase Catalytic Subunit, Chain A, domain 1"/>
    <property type="match status" value="1"/>
</dbReference>
<accession>A0A9E7JQ95</accession>
<feature type="compositionally biased region" description="Basic and acidic residues" evidence="5">
    <location>
        <begin position="591"/>
        <end position="602"/>
    </location>
</feature>
<dbReference type="PANTHER" id="PTHR32002:SF41">
    <property type="entry name" value="PROTEIN NLP8"/>
    <property type="match status" value="1"/>
</dbReference>
<keyword evidence="1" id="KW-0805">Transcription regulation</keyword>
<feature type="compositionally biased region" description="Basic residues" evidence="5">
    <location>
        <begin position="636"/>
        <end position="645"/>
    </location>
</feature>
<evidence type="ECO:0000256" key="4">
    <source>
        <dbReference type="ARBA" id="ARBA00023242"/>
    </source>
</evidence>
<keyword evidence="9" id="KW-1185">Reference proteome</keyword>
<dbReference type="InterPro" id="IPR000270">
    <property type="entry name" value="PB1_dom"/>
</dbReference>
<feature type="domain" description="PB1" evidence="7">
    <location>
        <begin position="915"/>
        <end position="997"/>
    </location>
</feature>
<dbReference type="GO" id="GO:0003700">
    <property type="term" value="F:DNA-binding transcription factor activity"/>
    <property type="evidence" value="ECO:0007669"/>
    <property type="project" value="InterPro"/>
</dbReference>
<dbReference type="InterPro" id="IPR055081">
    <property type="entry name" value="NLP1-9_GAF"/>
</dbReference>
<dbReference type="SUPFAM" id="SSF54277">
    <property type="entry name" value="CAD &amp; PB1 domains"/>
    <property type="match status" value="1"/>
</dbReference>
<reference evidence="8" key="1">
    <citation type="submission" date="2022-05" db="EMBL/GenBank/DDBJ databases">
        <title>The Musa troglodytarum L. genome provides insights into the mechanism of non-climacteric behaviour and enrichment of carotenoids.</title>
        <authorList>
            <person name="Wang J."/>
        </authorList>
    </citation>
    <scope>NUCLEOTIDE SEQUENCE</scope>
    <source>
        <tissue evidence="8">Leaf</tissue>
    </source>
</reference>
<evidence type="ECO:0000259" key="6">
    <source>
        <dbReference type="PROSITE" id="PS51519"/>
    </source>
</evidence>
<organism evidence="8 9">
    <name type="scientific">Musa troglodytarum</name>
    <name type="common">fe'i banana</name>
    <dbReference type="NCBI Taxonomy" id="320322"/>
    <lineage>
        <taxon>Eukaryota</taxon>
        <taxon>Viridiplantae</taxon>
        <taxon>Streptophyta</taxon>
        <taxon>Embryophyta</taxon>
        <taxon>Tracheophyta</taxon>
        <taxon>Spermatophyta</taxon>
        <taxon>Magnoliopsida</taxon>
        <taxon>Liliopsida</taxon>
        <taxon>Zingiberales</taxon>
        <taxon>Musaceae</taxon>
        <taxon>Musa</taxon>
    </lineage>
</organism>
<dbReference type="PROSITE" id="PS51745">
    <property type="entry name" value="PB1"/>
    <property type="match status" value="1"/>
</dbReference>
<dbReference type="CDD" id="cd06407">
    <property type="entry name" value="PB1_NLP"/>
    <property type="match status" value="1"/>
</dbReference>
<dbReference type="Proteomes" id="UP001055439">
    <property type="component" value="Chromosome 2"/>
</dbReference>
<proteinExistence type="predicted"/>
<dbReference type="InterPro" id="IPR045012">
    <property type="entry name" value="NLP"/>
</dbReference>
<dbReference type="InterPro" id="IPR034891">
    <property type="entry name" value="PB1_NLP"/>
</dbReference>
<dbReference type="PANTHER" id="PTHR32002">
    <property type="entry name" value="PROTEIN NLP8"/>
    <property type="match status" value="1"/>
</dbReference>
<dbReference type="Pfam" id="PF02042">
    <property type="entry name" value="RWP-RK"/>
    <property type="match status" value="1"/>
</dbReference>
<dbReference type="Pfam" id="PF22922">
    <property type="entry name" value="GAF_NLP"/>
    <property type="match status" value="1"/>
</dbReference>
<protein>
    <submittedName>
        <fullName evidence="8">RWP-RK domain-containing protein</fullName>
    </submittedName>
</protein>
<keyword evidence="4" id="KW-0539">Nucleus</keyword>
<dbReference type="GO" id="GO:0003677">
    <property type="term" value="F:DNA binding"/>
    <property type="evidence" value="ECO:0007669"/>
    <property type="project" value="UniProtKB-KW"/>
</dbReference>
<evidence type="ECO:0000256" key="1">
    <source>
        <dbReference type="ARBA" id="ARBA00023015"/>
    </source>
</evidence>
<dbReference type="AlphaFoldDB" id="A0A9E7JQ95"/>
<dbReference type="PROSITE" id="PS51519">
    <property type="entry name" value="RWP_RK"/>
    <property type="match status" value="1"/>
</dbReference>
<dbReference type="Pfam" id="PF00564">
    <property type="entry name" value="PB1"/>
    <property type="match status" value="1"/>
</dbReference>
<dbReference type="OrthoDB" id="6270329at2759"/>
<evidence type="ECO:0000256" key="2">
    <source>
        <dbReference type="ARBA" id="ARBA00023125"/>
    </source>
</evidence>
<sequence>MRCRVAASPVRFISVQEKPHSGKFLQEAPLLDDVRALCNASLELPWGPKVSERNLQPRVTGLVRPMRLDPHLFSLEACNLEAGNYLKIRVCFDVPGTRLKVWIFAGQMDRGEWIFAIQADLIYYSSRSNSQPQTMEVAVGMSKASNSTIGVHSSIGGNSAAQRNILQSQVISDSLHVDMTGKIASSSSFPPCNVPKADENENVIPRPTVGASLAEKLLKALSLFKESAGGGILAQAWLPLKQGNEYVLSTSYQPYLLDQVLAGYREASRLFTFSVREAPGSVRGLPGRVFISKMPEWTSNILYYNRLEYLRVDHALNYKVQGTLALPIFCPNEHSCCAVLELVTNKEKPNFDMEVASVCNALQVVNLKTIKAHTTQQVLTLQTSQESAFTEILNVLRAVCHAHMLPLALTWIPFSYFDQVMDENTKNGNKEASFILKKETMLCIQESACYVNDQRMLGFLHACSENYLQKGQGIVGKAILSYQPIFFSDIKAFDVHHYPLAHHARKFGLHAAVAIRLRSTYTGNDDYILEFFLPVNCRGSDEQQLLLNNLSVTLQRICRSLRTISEANVAGYDASRIRIDRSEIDLSSTKSSEKNSQDRHGEQNSTSPLSDVQNMGPDNQREGCHLGQTNCGSKTQPRKSSRRLQKNVSLSVLQQYYSGTLKDAAKSIGVCPTTLKRICRQNGISRWPSRKIKKVNHSVRKIQSVINSAPGILEKLRYDPTTGSLVTEVSSPEKEISSASAGQGVLPMYSIKRFENKQFEGTSEVEKCLIGDSQHMESSDQLKFLHGEQDKAHVASLDRYNEYKHTLVGGVSNLAEARCHRDGSIKGDVHSESLECHMVSRCLFSKPAMEEMQTETGACDQNAKDTSIFGYRNPCSNRPVSSSDSSSSGQTAKKSVETDLTPVETSKLPVDGGSTICVKATYKEDLVRFKFYPFMGCNQLFEEIGKRFNLSIGTFQLKYKDDEEEWVMLVTDSDLQECIEMLESLESQSVRLLVQDIPNAVGSSGSSNSLFLKS</sequence>
<keyword evidence="3" id="KW-0804">Transcription</keyword>
<keyword evidence="2" id="KW-0238">DNA-binding</keyword>
<feature type="region of interest" description="Disordered" evidence="5">
    <location>
        <begin position="585"/>
        <end position="646"/>
    </location>
</feature>
<evidence type="ECO:0000256" key="5">
    <source>
        <dbReference type="SAM" id="MobiDB-lite"/>
    </source>
</evidence>
<evidence type="ECO:0000256" key="3">
    <source>
        <dbReference type="ARBA" id="ARBA00023163"/>
    </source>
</evidence>
<evidence type="ECO:0000259" key="7">
    <source>
        <dbReference type="PROSITE" id="PS51745"/>
    </source>
</evidence>
<feature type="domain" description="RWP-RK" evidence="6">
    <location>
        <begin position="631"/>
        <end position="715"/>
    </location>
</feature>
<evidence type="ECO:0000313" key="8">
    <source>
        <dbReference type="EMBL" id="URD89505.1"/>
    </source>
</evidence>
<dbReference type="EMBL" id="CP097504">
    <property type="protein sequence ID" value="URD89505.1"/>
    <property type="molecule type" value="Genomic_DNA"/>
</dbReference>
<gene>
    <name evidence="8" type="ORF">MUK42_26591</name>
</gene>
<dbReference type="InterPro" id="IPR053793">
    <property type="entry name" value="PB1-like"/>
</dbReference>
<evidence type="ECO:0000313" key="9">
    <source>
        <dbReference type="Proteomes" id="UP001055439"/>
    </source>
</evidence>
<dbReference type="InterPro" id="IPR003035">
    <property type="entry name" value="RWP-RK_dom"/>
</dbReference>
<dbReference type="SMART" id="SM00666">
    <property type="entry name" value="PB1"/>
    <property type="match status" value="1"/>
</dbReference>